<dbReference type="GO" id="GO:0003677">
    <property type="term" value="F:DNA binding"/>
    <property type="evidence" value="ECO:0007669"/>
    <property type="project" value="UniProtKB-KW"/>
</dbReference>
<dbReference type="Pfam" id="PF26016">
    <property type="entry name" value="ExoI_C"/>
    <property type="match status" value="1"/>
</dbReference>
<comment type="catalytic activity">
    <reaction evidence="1">
        <text>Exonucleolytic cleavage in the 3'- to 5'-direction to yield nucleoside 5'-phosphates.</text>
        <dbReference type="EC" id="3.1.11.1"/>
    </reaction>
</comment>
<evidence type="ECO:0000256" key="4">
    <source>
        <dbReference type="ARBA" id="ARBA00022722"/>
    </source>
</evidence>
<accession>A0A3C1KIR9</accession>
<comment type="cofactor">
    <cofactor evidence="14">
        <name>Mg(2+)</name>
        <dbReference type="ChEBI" id="CHEBI:18420"/>
    </cofactor>
    <text evidence="14">Binds 2 Mg(2+) ions per monomer.</text>
</comment>
<dbReference type="AlphaFoldDB" id="A0A3C1KIR9"/>
<keyword evidence="10" id="KW-0238">DNA-binding</keyword>
<dbReference type="Gene3D" id="3.30.420.10">
    <property type="entry name" value="Ribonuclease H-like superfamily/Ribonuclease H"/>
    <property type="match status" value="1"/>
</dbReference>
<evidence type="ECO:0000256" key="13">
    <source>
        <dbReference type="ARBA" id="ARBA00046792"/>
    </source>
</evidence>
<dbReference type="PROSITE" id="PS51785">
    <property type="entry name" value="EXOI_C"/>
    <property type="match status" value="1"/>
</dbReference>
<evidence type="ECO:0000256" key="14">
    <source>
        <dbReference type="PIRSR" id="PIRSR000977-2"/>
    </source>
</evidence>
<evidence type="ECO:0000313" key="17">
    <source>
        <dbReference type="EMBL" id="HAN26515.1"/>
    </source>
</evidence>
<evidence type="ECO:0000256" key="3">
    <source>
        <dbReference type="ARBA" id="ARBA00019900"/>
    </source>
</evidence>
<dbReference type="Gene3D" id="1.20.1280.70">
    <property type="entry name" value="Exonuclease ExoI, domain 3"/>
    <property type="match status" value="1"/>
</dbReference>
<keyword evidence="9 14" id="KW-0460">Magnesium</keyword>
<keyword evidence="8" id="KW-0269">Exonuclease</keyword>
<name>A0A3C1KIR9_9GAMM</name>
<keyword evidence="4" id="KW-0540">Nuclease</keyword>
<dbReference type="InterPro" id="IPR012337">
    <property type="entry name" value="RNaseH-like_sf"/>
</dbReference>
<evidence type="ECO:0000256" key="10">
    <source>
        <dbReference type="ARBA" id="ARBA00023125"/>
    </source>
</evidence>
<gene>
    <name evidence="17" type="ORF">DCP75_02075</name>
</gene>
<feature type="domain" description="ExoI C-terminal" evidence="16">
    <location>
        <begin position="307"/>
        <end position="429"/>
    </location>
</feature>
<dbReference type="GO" id="GO:0008310">
    <property type="term" value="F:single-stranded DNA 3'-5' DNA exonuclease activity"/>
    <property type="evidence" value="ECO:0007669"/>
    <property type="project" value="UniProtKB-EC"/>
</dbReference>
<dbReference type="FunFam" id="1.20.1280.70:FF:000001">
    <property type="entry name" value="Exodeoxyribonuclease I"/>
    <property type="match status" value="1"/>
</dbReference>
<dbReference type="Pfam" id="PF08411">
    <property type="entry name" value="ExoI_SH3"/>
    <property type="match status" value="1"/>
</dbReference>
<evidence type="ECO:0000259" key="15">
    <source>
        <dbReference type="PROSITE" id="PS51784"/>
    </source>
</evidence>
<organism evidence="17 18">
    <name type="scientific">Haliea salexigens</name>
    <dbReference type="NCBI Taxonomy" id="287487"/>
    <lineage>
        <taxon>Bacteria</taxon>
        <taxon>Pseudomonadati</taxon>
        <taxon>Pseudomonadota</taxon>
        <taxon>Gammaproteobacteria</taxon>
        <taxon>Cellvibrionales</taxon>
        <taxon>Halieaceae</taxon>
        <taxon>Haliea</taxon>
    </lineage>
</organism>
<dbReference type="InterPro" id="IPR013520">
    <property type="entry name" value="Ribonucl_H"/>
</dbReference>
<dbReference type="Pfam" id="PF00929">
    <property type="entry name" value="RNase_T"/>
    <property type="match status" value="1"/>
</dbReference>
<dbReference type="InterPro" id="IPR034747">
    <property type="entry name" value="EXOI_SH3"/>
</dbReference>
<protein>
    <recommendedName>
        <fullName evidence="3">Exodeoxyribonuclease I</fullName>
        <ecNumber evidence="2">3.1.11.1</ecNumber>
    </recommendedName>
    <alternativeName>
        <fullName evidence="12">DNA deoxyribophosphodiesterase</fullName>
    </alternativeName>
</protein>
<dbReference type="GO" id="GO:0006281">
    <property type="term" value="P:DNA repair"/>
    <property type="evidence" value="ECO:0007669"/>
    <property type="project" value="UniProtKB-KW"/>
</dbReference>
<evidence type="ECO:0000256" key="8">
    <source>
        <dbReference type="ARBA" id="ARBA00022839"/>
    </source>
</evidence>
<comment type="subunit">
    <text evidence="13">Monomer. Interacts with ssb (via C-terminus); this interaction stimulates the exonuclease activity by recruiting the enzyme to its substrate.</text>
</comment>
<evidence type="ECO:0000256" key="11">
    <source>
        <dbReference type="ARBA" id="ARBA00023204"/>
    </source>
</evidence>
<dbReference type="EC" id="3.1.11.1" evidence="2"/>
<dbReference type="InterPro" id="IPR058561">
    <property type="entry name" value="Exonuc_1_C"/>
</dbReference>
<dbReference type="Gene3D" id="3.30.1520.20">
    <property type="entry name" value="Exonuclease ExoI, domain 2"/>
    <property type="match status" value="1"/>
</dbReference>
<dbReference type="Proteomes" id="UP000259273">
    <property type="component" value="Unassembled WGS sequence"/>
</dbReference>
<dbReference type="EMBL" id="DMND01000039">
    <property type="protein sequence ID" value="HAN26515.1"/>
    <property type="molecule type" value="Genomic_DNA"/>
</dbReference>
<dbReference type="InterPro" id="IPR036397">
    <property type="entry name" value="RNaseH_sf"/>
</dbReference>
<evidence type="ECO:0000256" key="2">
    <source>
        <dbReference type="ARBA" id="ARBA00012108"/>
    </source>
</evidence>
<dbReference type="CDD" id="cd06138">
    <property type="entry name" value="ExoI_N"/>
    <property type="match status" value="1"/>
</dbReference>
<evidence type="ECO:0000256" key="9">
    <source>
        <dbReference type="ARBA" id="ARBA00022842"/>
    </source>
</evidence>
<dbReference type="InterPro" id="IPR023607">
    <property type="entry name" value="Exodeoxyribonuclease_I"/>
</dbReference>
<feature type="non-terminal residue" evidence="17">
    <location>
        <position position="1"/>
    </location>
</feature>
<dbReference type="PIRSF" id="PIRSF000977">
    <property type="entry name" value="Exodeoxyribonuclease_I"/>
    <property type="match status" value="1"/>
</dbReference>
<keyword evidence="6" id="KW-0227">DNA damage</keyword>
<evidence type="ECO:0000259" key="16">
    <source>
        <dbReference type="PROSITE" id="PS51785"/>
    </source>
</evidence>
<keyword evidence="5 14" id="KW-0479">Metal-binding</keyword>
<dbReference type="STRING" id="1121937.GCA_000423125_01815"/>
<keyword evidence="7" id="KW-0378">Hydrolase</keyword>
<evidence type="ECO:0000256" key="1">
    <source>
        <dbReference type="ARBA" id="ARBA00000563"/>
    </source>
</evidence>
<sequence>LPHPMACLITGITPQLALEKGVAECEFIARIHAELAQPGTCAVGYNSLRFDDEITRHTLYRNFFDPYAREWQNGNSRWDIIDLLRTAWALRPEGIEWPRREDGHVSFKLEQLTAANGIAHSAAHDALADVEATLAMARLVREQQPKLYAWVLQSRDKRWVQGQLQLGALKPVVHISGMFGAERFNTALIVPLATHPENRNEVICVDLNDDPAVLREQPVPALQQTLFARREALTEGQQRPGLKTVHTNRCPVLAPASMVTPEVAARIGLDGARCRRHLAALRDWHQSDAQGMIEKLQAVYAGREFAPVTDPDRMLYSGGFFSDGDRRAMDRVRAASPDALAGESFVFEDARLPEMLFRYRARNFPHTLSASERGQWDEFRLQRIAEPDAASALGMEAYQELVDALLQEERPARERAVLEALLEYGDALLA</sequence>
<dbReference type="InterPro" id="IPR013620">
    <property type="entry name" value="Exonuc_1_SH3"/>
</dbReference>
<dbReference type="InterPro" id="IPR038649">
    <property type="entry name" value="EXOI_SH3_sf"/>
</dbReference>
<proteinExistence type="predicted"/>
<evidence type="ECO:0000256" key="7">
    <source>
        <dbReference type="ARBA" id="ARBA00022801"/>
    </source>
</evidence>
<feature type="domain" description="ExoI SH3-like" evidence="15">
    <location>
        <begin position="145"/>
        <end position="304"/>
    </location>
</feature>
<feature type="binding site" evidence="14">
    <location>
        <position position="129"/>
    </location>
    <ligand>
        <name>Mg(2+)</name>
        <dbReference type="ChEBI" id="CHEBI:18420"/>
        <label>2</label>
    </ligand>
</feature>
<dbReference type="Gene3D" id="1.10.287.1240">
    <property type="match status" value="1"/>
</dbReference>
<evidence type="ECO:0000256" key="5">
    <source>
        <dbReference type="ARBA" id="ARBA00022723"/>
    </source>
</evidence>
<keyword evidence="11" id="KW-0234">DNA repair</keyword>
<dbReference type="PROSITE" id="PS51784">
    <property type="entry name" value="EXOI_SH3"/>
    <property type="match status" value="1"/>
</dbReference>
<dbReference type="SUPFAM" id="SSF53098">
    <property type="entry name" value="Ribonuclease H-like"/>
    <property type="match status" value="1"/>
</dbReference>
<dbReference type="NCBIfam" id="NF008746">
    <property type="entry name" value="PRK11779.1"/>
    <property type="match status" value="1"/>
</dbReference>
<evidence type="ECO:0000256" key="6">
    <source>
        <dbReference type="ARBA" id="ARBA00022763"/>
    </source>
</evidence>
<evidence type="ECO:0000256" key="12">
    <source>
        <dbReference type="ARBA" id="ARBA00031220"/>
    </source>
</evidence>
<dbReference type="FunFam" id="3.30.420.10:FF:000033">
    <property type="entry name" value="Exodeoxyribonuclease I"/>
    <property type="match status" value="1"/>
</dbReference>
<dbReference type="GO" id="GO:0046872">
    <property type="term" value="F:metal ion binding"/>
    <property type="evidence" value="ECO:0007669"/>
    <property type="project" value="UniProtKB-KW"/>
</dbReference>
<evidence type="ECO:0000313" key="18">
    <source>
        <dbReference type="Proteomes" id="UP000259273"/>
    </source>
</evidence>
<comment type="caution">
    <text evidence="17">The sequence shown here is derived from an EMBL/GenBank/DDBJ whole genome shotgun (WGS) entry which is preliminary data.</text>
</comment>
<reference evidence="17 18" key="1">
    <citation type="journal article" date="2018" name="Nat. Biotechnol.">
        <title>A standardized bacterial taxonomy based on genome phylogeny substantially revises the tree of life.</title>
        <authorList>
            <person name="Parks D.H."/>
            <person name="Chuvochina M."/>
            <person name="Waite D.W."/>
            <person name="Rinke C."/>
            <person name="Skarshewski A."/>
            <person name="Chaumeil P.A."/>
            <person name="Hugenholtz P."/>
        </authorList>
    </citation>
    <scope>NUCLEOTIDE SEQUENCE [LARGE SCALE GENOMIC DNA]</scope>
    <source>
        <strain evidence="17">UBA9158</strain>
    </source>
</reference>